<dbReference type="Pfam" id="PF03069">
    <property type="entry name" value="FmdA_AmdA"/>
    <property type="match status" value="2"/>
</dbReference>
<dbReference type="RefSeq" id="WP_191204136.1">
    <property type="nucleotide sequence ID" value="NZ_JACXZA010000003.1"/>
</dbReference>
<name>A0ABR8MY47_9BACL</name>
<dbReference type="SUPFAM" id="SSF141130">
    <property type="entry name" value="Acetamidase/Formamidase-like"/>
    <property type="match status" value="1"/>
</dbReference>
<dbReference type="PANTHER" id="PTHR31891">
    <property type="entry name" value="FORMAMIDASE C869.04-RELATED"/>
    <property type="match status" value="1"/>
</dbReference>
<evidence type="ECO:0000313" key="2">
    <source>
        <dbReference type="Proteomes" id="UP000609346"/>
    </source>
</evidence>
<sequence>MEIYKLRAERSTLHGSFSREIEPALTINSGDSVQFQTLDGGWGYYCQTNKKRMKFPERNRETDMGHALCGPIYIHGAKPGMTLEVQINNLVPEACGFTSAGQWPNWQNQKLNLTQYNEITLDWKLDVQEMIGQTTIGDRMFSVDLKPFMGVLGMPPDEPGIHSTFPPRICGGNIDCKELTEGSSLYLPIPVEGALFSVGDGHALQGDGEVSCQAIECPMELVDLTFYIHDQMSIPMPRARTPLEWITFGFHEDLNEAAVQALDGMLDLLGEQYGIHRVDAMALGSAVIDLRITQIVNGIKGVHACIKHEALRVSGV</sequence>
<evidence type="ECO:0000313" key="1">
    <source>
        <dbReference type="EMBL" id="MBD3919860.1"/>
    </source>
</evidence>
<dbReference type="Proteomes" id="UP000609346">
    <property type="component" value="Unassembled WGS sequence"/>
</dbReference>
<dbReference type="InterPro" id="IPR004304">
    <property type="entry name" value="FmdA_AmdA"/>
</dbReference>
<dbReference type="EMBL" id="JACXZA010000003">
    <property type="protein sequence ID" value="MBD3919860.1"/>
    <property type="molecule type" value="Genomic_DNA"/>
</dbReference>
<gene>
    <name evidence="1" type="ORF">H8B09_13945</name>
</gene>
<dbReference type="Gene3D" id="2.60.120.580">
    <property type="entry name" value="Acetamidase/Formamidase-like domains"/>
    <property type="match status" value="1"/>
</dbReference>
<comment type="caution">
    <text evidence="1">The sequence shown here is derived from an EMBL/GenBank/DDBJ whole genome shotgun (WGS) entry which is preliminary data.</text>
</comment>
<organism evidence="1 2">
    <name type="scientific">Paenibacillus terricola</name>
    <dbReference type="NCBI Taxonomy" id="2763503"/>
    <lineage>
        <taxon>Bacteria</taxon>
        <taxon>Bacillati</taxon>
        <taxon>Bacillota</taxon>
        <taxon>Bacilli</taxon>
        <taxon>Bacillales</taxon>
        <taxon>Paenibacillaceae</taxon>
        <taxon>Paenibacillus</taxon>
    </lineage>
</organism>
<dbReference type="PANTHER" id="PTHR31891:SF1">
    <property type="entry name" value="FORMAMIDASE C869.04-RELATED"/>
    <property type="match status" value="1"/>
</dbReference>
<accession>A0ABR8MY47</accession>
<proteinExistence type="predicted"/>
<keyword evidence="2" id="KW-1185">Reference proteome</keyword>
<reference evidence="1 2" key="1">
    <citation type="submission" date="2020-09" db="EMBL/GenBank/DDBJ databases">
        <title>Paenibacillus sp. strain PR3 16S rRNA gene Genome sequencing and assembly.</title>
        <authorList>
            <person name="Kim J."/>
        </authorList>
    </citation>
    <scope>NUCLEOTIDE SEQUENCE [LARGE SCALE GENOMIC DNA]</scope>
    <source>
        <strain evidence="1 2">PR3</strain>
    </source>
</reference>
<protein>
    <submittedName>
        <fullName evidence="1">Acetamidase/formamidase family protein</fullName>
    </submittedName>
</protein>
<dbReference type="Gene3D" id="3.10.28.20">
    <property type="entry name" value="Acetamidase/Formamidase-like domains"/>
    <property type="match status" value="1"/>
</dbReference>